<dbReference type="InterPro" id="IPR011067">
    <property type="entry name" value="Plasmid_toxin/cell-grow_inhib"/>
</dbReference>
<reference evidence="1 2" key="1">
    <citation type="submission" date="2017-09" db="EMBL/GenBank/DDBJ databases">
        <title>Depth-based differentiation of microbial function through sediment-hosted aquifers and enrichment of novel symbionts in the deep terrestrial subsurface.</title>
        <authorList>
            <person name="Probst A.J."/>
            <person name="Ladd B."/>
            <person name="Jarett J.K."/>
            <person name="Geller-Mcgrath D.E."/>
            <person name="Sieber C.M."/>
            <person name="Emerson J.B."/>
            <person name="Anantharaman K."/>
            <person name="Thomas B.C."/>
            <person name="Malmstrom R."/>
            <person name="Stieglmeier M."/>
            <person name="Klingl A."/>
            <person name="Woyke T."/>
            <person name="Ryan C.M."/>
            <person name="Banfield J.F."/>
        </authorList>
    </citation>
    <scope>NUCLEOTIDE SEQUENCE [LARGE SCALE GENOMIC DNA]</scope>
    <source>
        <strain evidence="1">CG10_big_fil_rev_8_21_14_0_10_45_14</strain>
    </source>
</reference>
<protein>
    <recommendedName>
        <fullName evidence="3">Toxin-antitoxin system protein</fullName>
    </recommendedName>
</protein>
<organism evidence="1 2">
    <name type="scientific">Candidatus Vogelbacteria bacterium CG10_big_fil_rev_8_21_14_0_10_45_14</name>
    <dbReference type="NCBI Taxonomy" id="1975042"/>
    <lineage>
        <taxon>Bacteria</taxon>
        <taxon>Candidatus Vogeliibacteriota</taxon>
    </lineage>
</organism>
<dbReference type="Proteomes" id="UP000230833">
    <property type="component" value="Unassembled WGS sequence"/>
</dbReference>
<gene>
    <name evidence="1" type="ORF">COV07_02705</name>
</gene>
<dbReference type="Pfam" id="PF02452">
    <property type="entry name" value="PemK_toxin"/>
    <property type="match status" value="1"/>
</dbReference>
<evidence type="ECO:0008006" key="3">
    <source>
        <dbReference type="Google" id="ProtNLM"/>
    </source>
</evidence>
<evidence type="ECO:0000313" key="1">
    <source>
        <dbReference type="EMBL" id="PIR46750.1"/>
    </source>
</evidence>
<dbReference type="SUPFAM" id="SSF50118">
    <property type="entry name" value="Cell growth inhibitor/plasmid maintenance toxic component"/>
    <property type="match status" value="1"/>
</dbReference>
<comment type="caution">
    <text evidence="1">The sequence shown here is derived from an EMBL/GenBank/DDBJ whole genome shotgun (WGS) entry which is preliminary data.</text>
</comment>
<dbReference type="AlphaFoldDB" id="A0A2H0RJY4"/>
<sequence length="130" mass="15506">MKDFDSWNKEKKSLENVGHDILAFHEREIWWCSIGINLGDEQDGKNELFERPVLILKKFNNKVAWVLPMSTKSKDGIYYHNLEHEGKIFNVILSQLRLTSVKRFRRFVRKISPHQFSLIQDKLMNFIKKS</sequence>
<proteinExistence type="predicted"/>
<name>A0A2H0RJY4_9BACT</name>
<evidence type="ECO:0000313" key="2">
    <source>
        <dbReference type="Proteomes" id="UP000230833"/>
    </source>
</evidence>
<dbReference type="InterPro" id="IPR003477">
    <property type="entry name" value="PemK-like"/>
</dbReference>
<dbReference type="EMBL" id="PCYL01000029">
    <property type="protein sequence ID" value="PIR46750.1"/>
    <property type="molecule type" value="Genomic_DNA"/>
</dbReference>
<dbReference type="Gene3D" id="2.30.30.110">
    <property type="match status" value="1"/>
</dbReference>
<dbReference type="GO" id="GO:0003677">
    <property type="term" value="F:DNA binding"/>
    <property type="evidence" value="ECO:0007669"/>
    <property type="project" value="InterPro"/>
</dbReference>
<accession>A0A2H0RJY4</accession>